<evidence type="ECO:0000256" key="1">
    <source>
        <dbReference type="ARBA" id="ARBA00022649"/>
    </source>
</evidence>
<dbReference type="InterPro" id="IPR035093">
    <property type="entry name" value="RelE/ParE_toxin_dom_sf"/>
</dbReference>
<accession>A0A2M8R2K4</accession>
<dbReference type="Pfam" id="PF05016">
    <property type="entry name" value="ParE_toxin"/>
    <property type="match status" value="1"/>
</dbReference>
<gene>
    <name evidence="2" type="ORF">CVM73_28135</name>
</gene>
<keyword evidence="1" id="KW-1277">Toxin-antitoxin system</keyword>
<dbReference type="Proteomes" id="UP000231194">
    <property type="component" value="Unassembled WGS sequence"/>
</dbReference>
<dbReference type="AlphaFoldDB" id="A0A2M8R2K4"/>
<reference evidence="2 3" key="1">
    <citation type="submission" date="2017-11" db="EMBL/GenBank/DDBJ databases">
        <title>Bradyrhizobium forestalis sp. nov., an efficient nitrogen-fixing bacterium isolated from nodules of forest legume species in the Amazon.</title>
        <authorList>
            <person name="Costa E.M."/>
            <person name="Guimaraes A."/>
            <person name="Carvalho T.S."/>
            <person name="Rodrigues T.L."/>
            <person name="Ribeiro P.R.A."/>
            <person name="Lebbe L."/>
            <person name="Willems A."/>
            <person name="Moreira F.M.S."/>
        </authorList>
    </citation>
    <scope>NUCLEOTIDE SEQUENCE [LARGE SCALE GENOMIC DNA]</scope>
    <source>
        <strain evidence="2 3">INPA54B</strain>
    </source>
</reference>
<evidence type="ECO:0000313" key="3">
    <source>
        <dbReference type="Proteomes" id="UP000231194"/>
    </source>
</evidence>
<comment type="caution">
    <text evidence="2">The sequence shown here is derived from an EMBL/GenBank/DDBJ whole genome shotgun (WGS) entry which is preliminary data.</text>
</comment>
<dbReference type="RefSeq" id="WP_100235024.1">
    <property type="nucleotide sequence ID" value="NZ_PGVG01000029.1"/>
</dbReference>
<organism evidence="2 3">
    <name type="scientific">Bradyrhizobium forestalis</name>
    <dbReference type="NCBI Taxonomy" id="1419263"/>
    <lineage>
        <taxon>Bacteria</taxon>
        <taxon>Pseudomonadati</taxon>
        <taxon>Pseudomonadota</taxon>
        <taxon>Alphaproteobacteria</taxon>
        <taxon>Hyphomicrobiales</taxon>
        <taxon>Nitrobacteraceae</taxon>
        <taxon>Bradyrhizobium</taxon>
    </lineage>
</organism>
<protein>
    <submittedName>
        <fullName evidence="2">Type II toxin-antitoxin system RelE/ParE family toxin</fullName>
    </submittedName>
</protein>
<sequence>MAGRRWRVRLGAAAEVDFANILRWTTENFGVRQSRIYRDTLVQAMGELAEGPNVAGSRPRDEIMAGLRTLHVARHGRRGSHFLMYRAAPDSTIEIVRILHDRMDFRRHLPAAGDEGTE</sequence>
<dbReference type="Gene3D" id="3.30.2310.20">
    <property type="entry name" value="RelE-like"/>
    <property type="match status" value="1"/>
</dbReference>
<evidence type="ECO:0000313" key="2">
    <source>
        <dbReference type="EMBL" id="PJG52040.1"/>
    </source>
</evidence>
<proteinExistence type="predicted"/>
<dbReference type="EMBL" id="PGVG01000029">
    <property type="protein sequence ID" value="PJG52040.1"/>
    <property type="molecule type" value="Genomic_DNA"/>
</dbReference>
<keyword evidence="3" id="KW-1185">Reference proteome</keyword>
<name>A0A2M8R2K4_9BRAD</name>
<dbReference type="InterPro" id="IPR007712">
    <property type="entry name" value="RelE/ParE_toxin"/>
</dbReference>
<dbReference type="OrthoDB" id="5457915at2"/>